<dbReference type="InterPro" id="IPR055471">
    <property type="entry name" value="DUF7043"/>
</dbReference>
<dbReference type="OrthoDB" id="9982946at2759"/>
<dbReference type="Pfam" id="PF23070">
    <property type="entry name" value="DUF7043"/>
    <property type="match status" value="1"/>
</dbReference>
<dbReference type="AlphaFoldDB" id="A0A7R8W9S2"/>
<feature type="domain" description="DUF7044" evidence="3">
    <location>
        <begin position="19"/>
        <end position="94"/>
    </location>
</feature>
<feature type="domain" description="DUF7042" evidence="1">
    <location>
        <begin position="387"/>
        <end position="506"/>
    </location>
</feature>
<protein>
    <submittedName>
        <fullName evidence="4">Uncharacterized protein</fullName>
    </submittedName>
</protein>
<feature type="domain" description="DUF7043" evidence="2">
    <location>
        <begin position="265"/>
        <end position="376"/>
    </location>
</feature>
<accession>A0A7R8W9S2</accession>
<feature type="non-terminal residue" evidence="4">
    <location>
        <position position="1"/>
    </location>
</feature>
<dbReference type="InterPro" id="IPR055470">
    <property type="entry name" value="DUF7042"/>
</dbReference>
<dbReference type="PANTHER" id="PTHR22255">
    <property type="entry name" value="LP06548P"/>
    <property type="match status" value="1"/>
</dbReference>
<dbReference type="Pfam" id="PF23071">
    <property type="entry name" value="DUF7044"/>
    <property type="match status" value="1"/>
</dbReference>
<proteinExistence type="predicted"/>
<reference evidence="4" key="1">
    <citation type="submission" date="2020-11" db="EMBL/GenBank/DDBJ databases">
        <authorList>
            <person name="Tran Van P."/>
        </authorList>
    </citation>
    <scope>NUCLEOTIDE SEQUENCE</scope>
</reference>
<dbReference type="EMBL" id="OB661188">
    <property type="protein sequence ID" value="CAD7227578.1"/>
    <property type="molecule type" value="Genomic_DNA"/>
</dbReference>
<dbReference type="PANTHER" id="PTHR22255:SF1">
    <property type="entry name" value="LD32918P"/>
    <property type="match status" value="1"/>
</dbReference>
<gene>
    <name evidence="4" type="ORF">CTOB1V02_LOCUS5479</name>
</gene>
<sequence>MTPVHSVFILVGAFGALAQGCSLPKNIRGSWYSREPADTVTVIDDTNMSGRGRCVELFVVSKANYTVVFRKNDGCYHCVRFYVRTLNILEKVERMRPSVENVCVGIRNHQELITLFKENHEPKNCRSSLEGVWQFSYQNRYRFTGECNNQEALVASCQVPGTQFLIENQKFNITYRQCEGMSNTFDGVVEYSCLGDWYVGRNHFFAAVNTKESRKDEKYRCFLRNREDDLYIGASITAECNVLKSVEESPERYKLYPVKSEVVDPGCTFPSNFTGNWINTANVDAKVVINATHIVERVYPDVGRWLETVYVCRERRGTRFMLARLGTYGCQKDFVCFEFVPRHHNIIRFRKGTNLIVDQFHTVCSWTQFVNNQDWRYDLLIAEQPVPVRCPVAGKFNFSQIGDAPFETRILGGVTETPRPNIYCKENISDFSVCDIDQKEILVDERYCLSVDYAGRPCIGYWKENLKSYLITYDELDAFTKFRCWVYQRADLNRILMSMAIGPFCALNQDWKSYNYTEGAAVALDMREYEREHDQCPMYFDDAINRVLVFVLAEPVIEY</sequence>
<evidence type="ECO:0000259" key="1">
    <source>
        <dbReference type="Pfam" id="PF23069"/>
    </source>
</evidence>
<evidence type="ECO:0000313" key="4">
    <source>
        <dbReference type="EMBL" id="CAD7227578.1"/>
    </source>
</evidence>
<evidence type="ECO:0000259" key="3">
    <source>
        <dbReference type="Pfam" id="PF23071"/>
    </source>
</evidence>
<dbReference type="InterPro" id="IPR055472">
    <property type="entry name" value="DUF7044"/>
</dbReference>
<organism evidence="4">
    <name type="scientific">Cyprideis torosa</name>
    <dbReference type="NCBI Taxonomy" id="163714"/>
    <lineage>
        <taxon>Eukaryota</taxon>
        <taxon>Metazoa</taxon>
        <taxon>Ecdysozoa</taxon>
        <taxon>Arthropoda</taxon>
        <taxon>Crustacea</taxon>
        <taxon>Oligostraca</taxon>
        <taxon>Ostracoda</taxon>
        <taxon>Podocopa</taxon>
        <taxon>Podocopida</taxon>
        <taxon>Cytherocopina</taxon>
        <taxon>Cytheroidea</taxon>
        <taxon>Cytherideidae</taxon>
        <taxon>Cyprideis</taxon>
    </lineage>
</organism>
<evidence type="ECO:0000259" key="2">
    <source>
        <dbReference type="Pfam" id="PF23070"/>
    </source>
</evidence>
<dbReference type="Pfam" id="PF23069">
    <property type="entry name" value="DUF7042"/>
    <property type="match status" value="2"/>
</dbReference>
<feature type="domain" description="DUF7042" evidence="1">
    <location>
        <begin position="123"/>
        <end position="256"/>
    </location>
</feature>
<dbReference type="GO" id="GO:0042060">
    <property type="term" value="P:wound healing"/>
    <property type="evidence" value="ECO:0007669"/>
    <property type="project" value="TreeGrafter"/>
</dbReference>
<name>A0A7R8W9S2_9CRUS</name>